<evidence type="ECO:0000313" key="3">
    <source>
        <dbReference type="Proteomes" id="UP000186559"/>
    </source>
</evidence>
<dbReference type="AlphaFoldDB" id="A0A1U7D7B8"/>
<protein>
    <submittedName>
        <fullName evidence="2">Uncharacterized protein</fullName>
    </submittedName>
</protein>
<sequence length="98" mass="10914">MAEQVCYRIAGHFTAEFCWNRAGRPANICKDRWNLPCSCEGSHGLQSLRERRSANPRKRVTSRIANGDALPWPVRGSRENRADRSGAALPRAAPKGQP</sequence>
<evidence type="ECO:0000313" key="2">
    <source>
        <dbReference type="EMBL" id="APX23965.1"/>
    </source>
</evidence>
<proteinExistence type="predicted"/>
<gene>
    <name evidence="2" type="ORF">Ga0080559_TMP3169</name>
</gene>
<dbReference type="EMBL" id="CP014796">
    <property type="protein sequence ID" value="APX23965.1"/>
    <property type="molecule type" value="Genomic_DNA"/>
</dbReference>
<feature type="region of interest" description="Disordered" evidence="1">
    <location>
        <begin position="48"/>
        <end position="98"/>
    </location>
</feature>
<organism evidence="2 3">
    <name type="scientific">Salipiger profundus</name>
    <dbReference type="NCBI Taxonomy" id="1229727"/>
    <lineage>
        <taxon>Bacteria</taxon>
        <taxon>Pseudomonadati</taxon>
        <taxon>Pseudomonadota</taxon>
        <taxon>Alphaproteobacteria</taxon>
        <taxon>Rhodobacterales</taxon>
        <taxon>Roseobacteraceae</taxon>
        <taxon>Salipiger</taxon>
    </lineage>
</organism>
<dbReference type="Proteomes" id="UP000186559">
    <property type="component" value="Chromosome"/>
</dbReference>
<reference evidence="2 3" key="1">
    <citation type="submission" date="2016-03" db="EMBL/GenBank/DDBJ databases">
        <title>Deep-sea bacteria in the southern Pacific.</title>
        <authorList>
            <person name="Tang K."/>
        </authorList>
    </citation>
    <scope>NUCLEOTIDE SEQUENCE [LARGE SCALE GENOMIC DNA]</scope>
    <source>
        <strain evidence="2 3">JLT2016</strain>
    </source>
</reference>
<evidence type="ECO:0000256" key="1">
    <source>
        <dbReference type="SAM" id="MobiDB-lite"/>
    </source>
</evidence>
<dbReference type="KEGG" id="tpro:Ga0080559_TMP3169"/>
<keyword evidence="3" id="KW-1185">Reference proteome</keyword>
<accession>A0A1U7D7B8</accession>
<name>A0A1U7D7B8_9RHOB</name>